<keyword evidence="5 8" id="KW-0238">DNA-binding</keyword>
<evidence type="ECO:0000259" key="11">
    <source>
        <dbReference type="PROSITE" id="PS50884"/>
    </source>
</evidence>
<feature type="compositionally biased region" description="Low complexity" evidence="10">
    <location>
        <begin position="151"/>
        <end position="168"/>
    </location>
</feature>
<sequence>MVFSSVSSFLDPPINWPQTTNSNNHPHHLQLQENGSLVSGHHQVLSHHFPQNPNPNHHHVDTTAATSVDPGGLNGQAAERARLAKNSQQPEGALKCPRCDSANTKFCYFNNYNLTQPRHFCKACRRYWTRGGALRNVPVGGGCRRNKKGKSGNSKSSSSSSQNKPSTSMVNVTSPTATSNVQHQTNTQFPFLPTLQNLTQLGGIGLNLSPINGNNGGNGNTSSGYLNDLGFYHGGNTSGPVMGNNNNNNNNNSNNGNNIMTSLGSANHFALFDRTMGLYNFPNEGNMGLSSNGATRVSQTAPVKMEDNHLGNISRPASGLTSPGNQSNQYWTGQGLPGSSSTDYHQHLM</sequence>
<dbReference type="GeneID" id="104750014"/>
<dbReference type="PROSITE" id="PS50884">
    <property type="entry name" value="ZF_DOF_2"/>
    <property type="match status" value="1"/>
</dbReference>
<evidence type="ECO:0000256" key="1">
    <source>
        <dbReference type="ARBA" id="ARBA00022723"/>
    </source>
</evidence>
<name>A0ABM0WES3_CAMSA</name>
<comment type="subcellular location">
    <subcellularLocation>
        <location evidence="8 9">Nucleus</location>
    </subcellularLocation>
</comment>
<feature type="region of interest" description="Disordered" evidence="10">
    <location>
        <begin position="237"/>
        <end position="259"/>
    </location>
</feature>
<gene>
    <name evidence="13" type="primary">LOC104750014</name>
</gene>
<protein>
    <recommendedName>
        <fullName evidence="9">Dof zinc finger protein</fullName>
    </recommendedName>
</protein>
<keyword evidence="12" id="KW-1185">Reference proteome</keyword>
<feature type="region of interest" description="Disordered" evidence="10">
    <location>
        <begin position="135"/>
        <end position="182"/>
    </location>
</feature>
<keyword evidence="4 9" id="KW-0805">Transcription regulation</keyword>
<evidence type="ECO:0000256" key="9">
    <source>
        <dbReference type="RuleBase" id="RU369094"/>
    </source>
</evidence>
<keyword evidence="1 9" id="KW-0479">Metal-binding</keyword>
<keyword evidence="3 9" id="KW-0862">Zinc</keyword>
<evidence type="ECO:0000256" key="8">
    <source>
        <dbReference type="PROSITE-ProRule" id="PRU00071"/>
    </source>
</evidence>
<feature type="region of interest" description="Disordered" evidence="10">
    <location>
        <begin position="309"/>
        <end position="349"/>
    </location>
</feature>
<evidence type="ECO:0000256" key="7">
    <source>
        <dbReference type="ARBA" id="ARBA00023242"/>
    </source>
</evidence>
<dbReference type="Pfam" id="PF02701">
    <property type="entry name" value="Zn_ribbon_Dof"/>
    <property type="match status" value="1"/>
</dbReference>
<reference evidence="13" key="2">
    <citation type="submission" date="2025-08" db="UniProtKB">
        <authorList>
            <consortium name="RefSeq"/>
        </authorList>
    </citation>
    <scope>IDENTIFICATION</scope>
    <source>
        <tissue evidence="13">Leaf</tissue>
    </source>
</reference>
<keyword evidence="2 8" id="KW-0863">Zinc-finger</keyword>
<reference evidence="12" key="1">
    <citation type="journal article" date="2014" name="Nat. Commun.">
        <title>The emerging biofuel crop Camelina sativa retains a highly undifferentiated hexaploid genome structure.</title>
        <authorList>
            <person name="Kagale S."/>
            <person name="Koh C."/>
            <person name="Nixon J."/>
            <person name="Bollina V."/>
            <person name="Clarke W.E."/>
            <person name="Tuteja R."/>
            <person name="Spillane C."/>
            <person name="Robinson S.J."/>
            <person name="Links M.G."/>
            <person name="Clarke C."/>
            <person name="Higgins E.E."/>
            <person name="Huebert T."/>
            <person name="Sharpe A.G."/>
            <person name="Parkin I.A."/>
        </authorList>
    </citation>
    <scope>NUCLEOTIDE SEQUENCE [LARGE SCALE GENOMIC DNA]</scope>
    <source>
        <strain evidence="12">cv. DH55</strain>
    </source>
</reference>
<feature type="compositionally biased region" description="Polar residues" evidence="10">
    <location>
        <begin position="319"/>
        <end position="343"/>
    </location>
</feature>
<keyword evidence="6 9" id="KW-0804">Transcription</keyword>
<evidence type="ECO:0000313" key="12">
    <source>
        <dbReference type="Proteomes" id="UP000694864"/>
    </source>
</evidence>
<feature type="domain" description="Dof-type" evidence="11">
    <location>
        <begin position="94"/>
        <end position="148"/>
    </location>
</feature>
<dbReference type="PROSITE" id="PS01361">
    <property type="entry name" value="ZF_DOF_1"/>
    <property type="match status" value="1"/>
</dbReference>
<keyword evidence="7 8" id="KW-0539">Nucleus</keyword>
<evidence type="ECO:0000256" key="3">
    <source>
        <dbReference type="ARBA" id="ARBA00022833"/>
    </source>
</evidence>
<dbReference type="Proteomes" id="UP000694864">
    <property type="component" value="Chromosome 16"/>
</dbReference>
<evidence type="ECO:0000313" key="13">
    <source>
        <dbReference type="RefSeq" id="XP_010470045.1"/>
    </source>
</evidence>
<evidence type="ECO:0000256" key="5">
    <source>
        <dbReference type="ARBA" id="ARBA00023125"/>
    </source>
</evidence>
<dbReference type="PANTHER" id="PTHR31992">
    <property type="entry name" value="DOF ZINC FINGER PROTEIN DOF1.4-RELATED"/>
    <property type="match status" value="1"/>
</dbReference>
<feature type="compositionally biased region" description="Low complexity" evidence="10">
    <location>
        <begin position="243"/>
        <end position="258"/>
    </location>
</feature>
<organism evidence="12 13">
    <name type="scientific">Camelina sativa</name>
    <name type="common">False flax</name>
    <name type="synonym">Myagrum sativum</name>
    <dbReference type="NCBI Taxonomy" id="90675"/>
    <lineage>
        <taxon>Eukaryota</taxon>
        <taxon>Viridiplantae</taxon>
        <taxon>Streptophyta</taxon>
        <taxon>Embryophyta</taxon>
        <taxon>Tracheophyta</taxon>
        <taxon>Spermatophyta</taxon>
        <taxon>Magnoliopsida</taxon>
        <taxon>eudicotyledons</taxon>
        <taxon>Gunneridae</taxon>
        <taxon>Pentapetalae</taxon>
        <taxon>rosids</taxon>
        <taxon>malvids</taxon>
        <taxon>Brassicales</taxon>
        <taxon>Brassicaceae</taxon>
        <taxon>Camelineae</taxon>
        <taxon>Camelina</taxon>
    </lineage>
</organism>
<evidence type="ECO:0000256" key="2">
    <source>
        <dbReference type="ARBA" id="ARBA00022771"/>
    </source>
</evidence>
<dbReference type="RefSeq" id="XP_010470045.1">
    <property type="nucleotide sequence ID" value="XM_010471743.2"/>
</dbReference>
<proteinExistence type="predicted"/>
<dbReference type="InterPro" id="IPR045174">
    <property type="entry name" value="Dof"/>
</dbReference>
<accession>A0ABM0WES3</accession>
<dbReference type="PANTHER" id="PTHR31992:SF107">
    <property type="entry name" value="DOF ZINC FINGER PROTEIN DOF2.2"/>
    <property type="match status" value="1"/>
</dbReference>
<evidence type="ECO:0000256" key="6">
    <source>
        <dbReference type="ARBA" id="ARBA00023163"/>
    </source>
</evidence>
<comment type="function">
    <text evidence="9">Transcription factor that binds specifically to a 5'-AA[AG]G-3' consensus core sequence.</text>
</comment>
<feature type="compositionally biased region" description="Polar residues" evidence="10">
    <location>
        <begin position="169"/>
        <end position="182"/>
    </location>
</feature>
<dbReference type="InterPro" id="IPR003851">
    <property type="entry name" value="Znf_Dof"/>
</dbReference>
<evidence type="ECO:0000256" key="10">
    <source>
        <dbReference type="SAM" id="MobiDB-lite"/>
    </source>
</evidence>
<evidence type="ECO:0000256" key="4">
    <source>
        <dbReference type="ARBA" id="ARBA00023015"/>
    </source>
</evidence>